<evidence type="ECO:0000256" key="11">
    <source>
        <dbReference type="ARBA" id="ARBA00022692"/>
    </source>
</evidence>
<keyword evidence="16" id="KW-0594">Phospholipid biosynthesis</keyword>
<feature type="transmembrane region" description="Helical" evidence="19">
    <location>
        <begin position="54"/>
        <end position="70"/>
    </location>
</feature>
<evidence type="ECO:0000256" key="15">
    <source>
        <dbReference type="ARBA" id="ARBA00023136"/>
    </source>
</evidence>
<feature type="transmembrane region" description="Helical" evidence="19">
    <location>
        <begin position="105"/>
        <end position="122"/>
    </location>
</feature>
<feature type="transmembrane region" description="Helical" evidence="19">
    <location>
        <begin position="163"/>
        <end position="185"/>
    </location>
</feature>
<dbReference type="InterPro" id="IPR000374">
    <property type="entry name" value="PC_trans"/>
</dbReference>
<keyword evidence="21" id="KW-1185">Reference proteome</keyword>
<dbReference type="EC" id="2.7.7.41" evidence="6 18"/>
<accession>A0A371IMB9</accession>
<evidence type="ECO:0000256" key="17">
    <source>
        <dbReference type="ARBA" id="ARBA00023264"/>
    </source>
</evidence>
<dbReference type="AlphaFoldDB" id="A0A371IMB9"/>
<feature type="transmembrane region" description="Helical" evidence="19">
    <location>
        <begin position="76"/>
        <end position="93"/>
    </location>
</feature>
<dbReference type="EMBL" id="MBEW02000005">
    <property type="protein sequence ID" value="RDY21645.1"/>
    <property type="molecule type" value="Genomic_DNA"/>
</dbReference>
<evidence type="ECO:0000256" key="3">
    <source>
        <dbReference type="ARBA" id="ARBA00005119"/>
    </source>
</evidence>
<gene>
    <name evidence="20" type="ORF">BBG48_003430</name>
</gene>
<evidence type="ECO:0000256" key="13">
    <source>
        <dbReference type="ARBA" id="ARBA00022989"/>
    </source>
</evidence>
<keyword evidence="17" id="KW-1208">Phospholipid metabolism</keyword>
<keyword evidence="15 19" id="KW-0472">Membrane</keyword>
<evidence type="ECO:0000256" key="16">
    <source>
        <dbReference type="ARBA" id="ARBA00023209"/>
    </source>
</evidence>
<keyword evidence="11 18" id="KW-0812">Transmembrane</keyword>
<evidence type="ECO:0000256" key="8">
    <source>
        <dbReference type="ARBA" id="ARBA00022475"/>
    </source>
</evidence>
<protein>
    <recommendedName>
        <fullName evidence="7 18">Phosphatidate cytidylyltransferase</fullName>
        <ecNumber evidence="6 18">2.7.7.41</ecNumber>
    </recommendedName>
</protein>
<name>A0A371IMB9_9FIRM</name>
<dbReference type="GO" id="GO:0004605">
    <property type="term" value="F:phosphatidate cytidylyltransferase activity"/>
    <property type="evidence" value="ECO:0007669"/>
    <property type="project" value="UniProtKB-EC"/>
</dbReference>
<dbReference type="Proteomes" id="UP000093352">
    <property type="component" value="Unassembled WGS sequence"/>
</dbReference>
<dbReference type="GO" id="GO:0016024">
    <property type="term" value="P:CDP-diacylglycerol biosynthetic process"/>
    <property type="evidence" value="ECO:0007669"/>
    <property type="project" value="UniProtKB-UniPathway"/>
</dbReference>
<keyword evidence="14" id="KW-0443">Lipid metabolism</keyword>
<feature type="transmembrane region" description="Helical" evidence="19">
    <location>
        <begin position="191"/>
        <end position="212"/>
    </location>
</feature>
<dbReference type="UniPathway" id="UPA00557">
    <property type="reaction ID" value="UER00614"/>
</dbReference>
<evidence type="ECO:0000256" key="12">
    <source>
        <dbReference type="ARBA" id="ARBA00022695"/>
    </source>
</evidence>
<evidence type="ECO:0000256" key="5">
    <source>
        <dbReference type="ARBA" id="ARBA00010185"/>
    </source>
</evidence>
<keyword evidence="10 18" id="KW-0808">Transferase</keyword>
<comment type="pathway">
    <text evidence="3 18">Phospholipid metabolism; CDP-diacylglycerol biosynthesis; CDP-diacylglycerol from sn-glycerol 3-phosphate: step 3/3.</text>
</comment>
<keyword evidence="12 18" id="KW-0548">Nucleotidyltransferase</keyword>
<dbReference type="PANTHER" id="PTHR46382:SF1">
    <property type="entry name" value="PHOSPHATIDATE CYTIDYLYLTRANSFERASE"/>
    <property type="match status" value="1"/>
</dbReference>
<keyword evidence="8" id="KW-1003">Cell membrane</keyword>
<dbReference type="STRING" id="1871336.BBG48_05995"/>
<evidence type="ECO:0000313" key="21">
    <source>
        <dbReference type="Proteomes" id="UP000093352"/>
    </source>
</evidence>
<evidence type="ECO:0000256" key="10">
    <source>
        <dbReference type="ARBA" id="ARBA00022679"/>
    </source>
</evidence>
<dbReference type="PROSITE" id="PS01315">
    <property type="entry name" value="CDS"/>
    <property type="match status" value="1"/>
</dbReference>
<feature type="transmembrane region" description="Helical" evidence="19">
    <location>
        <begin position="128"/>
        <end position="151"/>
    </location>
</feature>
<evidence type="ECO:0000256" key="19">
    <source>
        <dbReference type="SAM" id="Phobius"/>
    </source>
</evidence>
<organism evidence="20 21">
    <name type="scientific">Criibacterium bergeronii</name>
    <dbReference type="NCBI Taxonomy" id="1871336"/>
    <lineage>
        <taxon>Bacteria</taxon>
        <taxon>Bacillati</taxon>
        <taxon>Bacillota</taxon>
        <taxon>Clostridia</taxon>
        <taxon>Peptostreptococcales</taxon>
        <taxon>Filifactoraceae</taxon>
        <taxon>Criibacterium</taxon>
    </lineage>
</organism>
<evidence type="ECO:0000256" key="4">
    <source>
        <dbReference type="ARBA" id="ARBA00005189"/>
    </source>
</evidence>
<dbReference type="Pfam" id="PF01148">
    <property type="entry name" value="CTP_transf_1"/>
    <property type="match status" value="1"/>
</dbReference>
<evidence type="ECO:0000256" key="1">
    <source>
        <dbReference type="ARBA" id="ARBA00001698"/>
    </source>
</evidence>
<evidence type="ECO:0000256" key="7">
    <source>
        <dbReference type="ARBA" id="ARBA00019373"/>
    </source>
</evidence>
<sequence>MKTRVISALILLPPLIFVLVKGDFLLAFLAMIASLIAIYEFTNAIHVNIDKNEKYILYFVTILNMAVLYIKGQNHMLSIVFLLLLLEGFLVVSDKVTPNSAAYTMFTYVYISLPLASIYAISKYHGDFFWYIFIFSMVTDTMAYFSGYIFGKHKLSPKLSPKKTIEGAIGGVIGCTLASVVYAIYFHKDMILQILIFSIFGSLVAQVGDIFASAFKRWTGIKDYGNLIPGHGGILDRTDSISFSALYVFIIAQLF</sequence>
<evidence type="ECO:0000256" key="18">
    <source>
        <dbReference type="RuleBase" id="RU003938"/>
    </source>
</evidence>
<proteinExistence type="inferred from homology"/>
<keyword evidence="9" id="KW-0444">Lipid biosynthesis</keyword>
<reference evidence="20 21" key="1">
    <citation type="journal article" date="2016" name="Genome Announc.">
        <title>Draft Genome Sequence of Criibacterium bergeronii gen. nov., sp. nov., Strain CCRI-22567T, Isolated from a Vaginal Sample from a Woman with Bacterial Vaginosis.</title>
        <authorList>
            <person name="Maheux A.F."/>
            <person name="Berube E."/>
            <person name="Boudreau D.K."/>
            <person name="Raymond F."/>
            <person name="Corbeil J."/>
            <person name="Roy P.H."/>
            <person name="Boissinot M."/>
            <person name="Omar R.F."/>
        </authorList>
    </citation>
    <scope>NUCLEOTIDE SEQUENCE [LARGE SCALE GENOMIC DNA]</scope>
    <source>
        <strain evidence="20 21">CCRI-22567</strain>
    </source>
</reference>
<dbReference type="PANTHER" id="PTHR46382">
    <property type="entry name" value="PHOSPHATIDATE CYTIDYLYLTRANSFERASE"/>
    <property type="match status" value="1"/>
</dbReference>
<comment type="subcellular location">
    <subcellularLocation>
        <location evidence="2">Cell membrane</location>
        <topology evidence="2">Multi-pass membrane protein</topology>
    </subcellularLocation>
</comment>
<evidence type="ECO:0000256" key="9">
    <source>
        <dbReference type="ARBA" id="ARBA00022516"/>
    </source>
</evidence>
<evidence type="ECO:0000256" key="6">
    <source>
        <dbReference type="ARBA" id="ARBA00012487"/>
    </source>
</evidence>
<keyword evidence="13 19" id="KW-1133">Transmembrane helix</keyword>
<evidence type="ECO:0000256" key="2">
    <source>
        <dbReference type="ARBA" id="ARBA00004651"/>
    </source>
</evidence>
<evidence type="ECO:0000256" key="14">
    <source>
        <dbReference type="ARBA" id="ARBA00023098"/>
    </source>
</evidence>
<comment type="catalytic activity">
    <reaction evidence="1 18">
        <text>a 1,2-diacyl-sn-glycero-3-phosphate + CTP + H(+) = a CDP-1,2-diacyl-sn-glycerol + diphosphate</text>
        <dbReference type="Rhea" id="RHEA:16229"/>
        <dbReference type="ChEBI" id="CHEBI:15378"/>
        <dbReference type="ChEBI" id="CHEBI:33019"/>
        <dbReference type="ChEBI" id="CHEBI:37563"/>
        <dbReference type="ChEBI" id="CHEBI:58332"/>
        <dbReference type="ChEBI" id="CHEBI:58608"/>
        <dbReference type="EC" id="2.7.7.41"/>
    </reaction>
</comment>
<dbReference type="RefSeq" id="WP_068911950.1">
    <property type="nucleotide sequence ID" value="NZ_MBEW02000005.1"/>
</dbReference>
<comment type="similarity">
    <text evidence="5 18">Belongs to the CDS family.</text>
</comment>
<dbReference type="GO" id="GO:0005886">
    <property type="term" value="C:plasma membrane"/>
    <property type="evidence" value="ECO:0007669"/>
    <property type="project" value="UniProtKB-SubCell"/>
</dbReference>
<evidence type="ECO:0000313" key="20">
    <source>
        <dbReference type="EMBL" id="RDY21645.1"/>
    </source>
</evidence>
<comment type="pathway">
    <text evidence="4">Lipid metabolism.</text>
</comment>
<feature type="transmembrane region" description="Helical" evidence="19">
    <location>
        <begin position="24"/>
        <end position="42"/>
    </location>
</feature>
<comment type="caution">
    <text evidence="20">The sequence shown here is derived from an EMBL/GenBank/DDBJ whole genome shotgun (WGS) entry which is preliminary data.</text>
</comment>